<gene>
    <name evidence="1" type="ORF">DYBT9623_02967</name>
</gene>
<dbReference type="Proteomes" id="UP000679725">
    <property type="component" value="Unassembled WGS sequence"/>
</dbReference>
<dbReference type="Gene3D" id="1.20.120.330">
    <property type="entry name" value="Nucleotidyltransferases domain 2"/>
    <property type="match status" value="1"/>
</dbReference>
<dbReference type="NCBIfam" id="TIGR01987">
    <property type="entry name" value="HI0074"/>
    <property type="match status" value="1"/>
</dbReference>
<dbReference type="SUPFAM" id="SSF81593">
    <property type="entry name" value="Nucleotidyltransferase substrate binding subunit/domain"/>
    <property type="match status" value="1"/>
</dbReference>
<comment type="caution">
    <text evidence="1">The sequence shown here is derived from an EMBL/GenBank/DDBJ whole genome shotgun (WGS) entry which is preliminary data.</text>
</comment>
<evidence type="ECO:0000313" key="2">
    <source>
        <dbReference type="Proteomes" id="UP000679725"/>
    </source>
</evidence>
<evidence type="ECO:0008006" key="3">
    <source>
        <dbReference type="Google" id="ProtNLM"/>
    </source>
</evidence>
<reference evidence="1 2" key="1">
    <citation type="submission" date="2021-04" db="EMBL/GenBank/DDBJ databases">
        <authorList>
            <person name="Rodrigo-Torres L."/>
            <person name="Arahal R. D."/>
            <person name="Lucena T."/>
        </authorList>
    </citation>
    <scope>NUCLEOTIDE SEQUENCE [LARGE SCALE GENOMIC DNA]</scope>
    <source>
        <strain evidence="1 2">CECT 9623</strain>
    </source>
</reference>
<dbReference type="EMBL" id="CAJRAU010000003">
    <property type="protein sequence ID" value="CAG5070227.1"/>
    <property type="molecule type" value="Genomic_DNA"/>
</dbReference>
<organism evidence="1 2">
    <name type="scientific">Dyadobacter linearis</name>
    <dbReference type="NCBI Taxonomy" id="2823330"/>
    <lineage>
        <taxon>Bacteria</taxon>
        <taxon>Pseudomonadati</taxon>
        <taxon>Bacteroidota</taxon>
        <taxon>Cytophagia</taxon>
        <taxon>Cytophagales</taxon>
        <taxon>Spirosomataceae</taxon>
        <taxon>Dyadobacter</taxon>
    </lineage>
</organism>
<name>A0ABN7RE65_9BACT</name>
<sequence>MDSRWKQRFQNFEKAFLFLETAVQKDEYNPIEIGGLVQAFEFTFELAWKTIKDFLYEQGLETSFPREAIKQAFASQVITDGHTWIEMLEKRNELSHTYNEEVAGHAVTVIKDSYFGAIEQVYLHLKSRLDD</sequence>
<dbReference type="RefSeq" id="WP_215234271.1">
    <property type="nucleotide sequence ID" value="NZ_CAJRAU010000003.1"/>
</dbReference>
<proteinExistence type="predicted"/>
<protein>
    <recommendedName>
        <fullName evidence="3">Nucleotidyltransferase substrate binding protein, HI0074 family</fullName>
    </recommendedName>
</protein>
<dbReference type="InterPro" id="IPR010235">
    <property type="entry name" value="HepT"/>
</dbReference>
<evidence type="ECO:0000313" key="1">
    <source>
        <dbReference type="EMBL" id="CAG5070227.1"/>
    </source>
</evidence>
<dbReference type="Pfam" id="PF08780">
    <property type="entry name" value="NTase_sub_bind"/>
    <property type="match status" value="1"/>
</dbReference>
<accession>A0ABN7RE65</accession>
<keyword evidence="2" id="KW-1185">Reference proteome</keyword>